<dbReference type="VEuPathDB" id="AmoebaDB:DICPUDRAFT_78015"/>
<dbReference type="GeneID" id="10500864"/>
<reference evidence="4" key="1">
    <citation type="journal article" date="2011" name="Genome Biol.">
        <title>Comparative genomics of the social amoebae Dictyostelium discoideum and Dictyostelium purpureum.</title>
        <authorList>
            <consortium name="US DOE Joint Genome Institute (JGI-PGF)"/>
            <person name="Sucgang R."/>
            <person name="Kuo A."/>
            <person name="Tian X."/>
            <person name="Salerno W."/>
            <person name="Parikh A."/>
            <person name="Feasley C.L."/>
            <person name="Dalin E."/>
            <person name="Tu H."/>
            <person name="Huang E."/>
            <person name="Barry K."/>
            <person name="Lindquist E."/>
            <person name="Shapiro H."/>
            <person name="Bruce D."/>
            <person name="Schmutz J."/>
            <person name="Salamov A."/>
            <person name="Fey P."/>
            <person name="Gaudet P."/>
            <person name="Anjard C."/>
            <person name="Babu M.M."/>
            <person name="Basu S."/>
            <person name="Bushmanova Y."/>
            <person name="van der Wel H."/>
            <person name="Katoh-Kurasawa M."/>
            <person name="Dinh C."/>
            <person name="Coutinho P.M."/>
            <person name="Saito T."/>
            <person name="Elias M."/>
            <person name="Schaap P."/>
            <person name="Kay R.R."/>
            <person name="Henrissat B."/>
            <person name="Eichinger L."/>
            <person name="Rivero F."/>
            <person name="Putnam N.H."/>
            <person name="West C.M."/>
            <person name="Loomis W.F."/>
            <person name="Chisholm R.L."/>
            <person name="Shaulsky G."/>
            <person name="Strassmann J.E."/>
            <person name="Queller D.C."/>
            <person name="Kuspa A."/>
            <person name="Grigoriev I.V."/>
        </authorList>
    </citation>
    <scope>NUCLEOTIDE SEQUENCE [LARGE SCALE GENOMIC DNA]</scope>
    <source>
        <strain evidence="4">QSDP1</strain>
    </source>
</reference>
<proteinExistence type="predicted"/>
<dbReference type="OMA" id="NTTIPMW"/>
<dbReference type="FunCoup" id="F0ZIB4">
    <property type="interactions" value="398"/>
</dbReference>
<dbReference type="InParanoid" id="F0ZIB4"/>
<feature type="compositionally biased region" description="Low complexity" evidence="2">
    <location>
        <begin position="51"/>
        <end position="66"/>
    </location>
</feature>
<organism evidence="3 4">
    <name type="scientific">Dictyostelium purpureum</name>
    <name type="common">Slime mold</name>
    <dbReference type="NCBI Taxonomy" id="5786"/>
    <lineage>
        <taxon>Eukaryota</taxon>
        <taxon>Amoebozoa</taxon>
        <taxon>Evosea</taxon>
        <taxon>Eumycetozoa</taxon>
        <taxon>Dictyostelia</taxon>
        <taxon>Dictyosteliales</taxon>
        <taxon>Dictyosteliaceae</taxon>
        <taxon>Dictyostelium</taxon>
    </lineage>
</organism>
<dbReference type="OrthoDB" id="20840at2759"/>
<gene>
    <name evidence="3" type="ORF">DICPUDRAFT_78015</name>
</gene>
<evidence type="ECO:0000313" key="4">
    <source>
        <dbReference type="Proteomes" id="UP000001064"/>
    </source>
</evidence>
<evidence type="ECO:0000313" key="3">
    <source>
        <dbReference type="EMBL" id="EGC36345.1"/>
    </source>
</evidence>
<dbReference type="EMBL" id="GL871030">
    <property type="protein sequence ID" value="EGC36345.1"/>
    <property type="molecule type" value="Genomic_DNA"/>
</dbReference>
<sequence length="214" mass="24843">MDENVLKNIQNNYNDFQDTLTEINFQYDQSEKYWNRIIELFEPSPNERNNGNESASLSTSNSSSGKNGQILIKIKEPIESIKSIVEDVNNKLNKMNDLLEISKNTLNQINNLNDINLISNRGKSKSEISIVDLIEFMTMIFNNFEQDFQMKKTLFDDIKEYMDPSSNQLNPNLTTDKLNTTIPMWTLKPLENLKNSSYVSERLKLFNSILKLNK</sequence>
<feature type="coiled-coil region" evidence="1">
    <location>
        <begin position="78"/>
        <end position="112"/>
    </location>
</feature>
<dbReference type="eggNOG" id="ENOG502RI6B">
    <property type="taxonomic scope" value="Eukaryota"/>
</dbReference>
<dbReference type="RefSeq" id="XP_003287160.1">
    <property type="nucleotide sequence ID" value="XM_003287112.1"/>
</dbReference>
<feature type="region of interest" description="Disordered" evidence="2">
    <location>
        <begin position="44"/>
        <end position="66"/>
    </location>
</feature>
<evidence type="ECO:0000256" key="1">
    <source>
        <dbReference type="SAM" id="Coils"/>
    </source>
</evidence>
<accession>F0ZIB4</accession>
<dbReference type="AlphaFoldDB" id="F0ZIB4"/>
<keyword evidence="4" id="KW-1185">Reference proteome</keyword>
<keyword evidence="1" id="KW-0175">Coiled coil</keyword>
<dbReference type="KEGG" id="dpp:DICPUDRAFT_78015"/>
<name>F0ZIB4_DICPU</name>
<protein>
    <submittedName>
        <fullName evidence="3">Uncharacterized protein</fullName>
    </submittedName>
</protein>
<dbReference type="Proteomes" id="UP000001064">
    <property type="component" value="Unassembled WGS sequence"/>
</dbReference>
<evidence type="ECO:0000256" key="2">
    <source>
        <dbReference type="SAM" id="MobiDB-lite"/>
    </source>
</evidence>